<feature type="binding site" evidence="20">
    <location>
        <position position="454"/>
    </location>
    <ligand>
        <name>Mg(2+)</name>
        <dbReference type="ChEBI" id="CHEBI:18420"/>
    </ligand>
</feature>
<evidence type="ECO:0000256" key="12">
    <source>
        <dbReference type="ARBA" id="ARBA00022683"/>
    </source>
</evidence>
<dbReference type="AlphaFoldDB" id="A0A174CP87"/>
<evidence type="ECO:0000256" key="13">
    <source>
        <dbReference type="ARBA" id="ARBA00022723"/>
    </source>
</evidence>
<dbReference type="Gene3D" id="3.50.30.10">
    <property type="entry name" value="Phosphohistidine domain"/>
    <property type="match status" value="1"/>
</dbReference>
<dbReference type="Proteomes" id="UP000095468">
    <property type="component" value="Unassembled WGS sequence"/>
</dbReference>
<organism evidence="24 25">
    <name type="scientific">Collinsella aerofaciens</name>
    <dbReference type="NCBI Taxonomy" id="74426"/>
    <lineage>
        <taxon>Bacteria</taxon>
        <taxon>Bacillati</taxon>
        <taxon>Actinomycetota</taxon>
        <taxon>Coriobacteriia</taxon>
        <taxon>Coriobacteriales</taxon>
        <taxon>Coriobacteriaceae</taxon>
        <taxon>Collinsella</taxon>
    </lineage>
</organism>
<feature type="active site" description="Proton donor" evidence="18">
    <location>
        <position position="501"/>
    </location>
</feature>
<keyword evidence="14 17" id="KW-0418">Kinase</keyword>
<dbReference type="PROSITE" id="PS00370">
    <property type="entry name" value="PEP_ENZYMES_PHOS_SITE"/>
    <property type="match status" value="1"/>
</dbReference>
<evidence type="ECO:0000256" key="4">
    <source>
        <dbReference type="ARBA" id="ARBA00004496"/>
    </source>
</evidence>
<dbReference type="PANTHER" id="PTHR46244:SF3">
    <property type="entry name" value="PHOSPHOENOLPYRUVATE-PROTEIN PHOSPHOTRANSFERASE"/>
    <property type="match status" value="1"/>
</dbReference>
<accession>A0A174CP87</accession>
<evidence type="ECO:0000256" key="2">
    <source>
        <dbReference type="ARBA" id="ARBA00001946"/>
    </source>
</evidence>
<dbReference type="InterPro" id="IPR036618">
    <property type="entry name" value="PtsI_HPr-bd_sf"/>
</dbReference>
<evidence type="ECO:0000256" key="19">
    <source>
        <dbReference type="PIRSR" id="PIRSR000732-2"/>
    </source>
</evidence>
<keyword evidence="15 17" id="KW-0460">Magnesium</keyword>
<dbReference type="GO" id="GO:0009401">
    <property type="term" value="P:phosphoenolpyruvate-dependent sugar phosphotransferase system"/>
    <property type="evidence" value="ECO:0007669"/>
    <property type="project" value="UniProtKB-KW"/>
</dbReference>
<comment type="subcellular location">
    <subcellularLocation>
        <location evidence="4 17">Cytoplasm</location>
    </subcellularLocation>
</comment>
<evidence type="ECO:0000313" key="24">
    <source>
        <dbReference type="EMBL" id="CUO13525.1"/>
    </source>
</evidence>
<evidence type="ECO:0000259" key="22">
    <source>
        <dbReference type="Pfam" id="PF02896"/>
    </source>
</evidence>
<dbReference type="GO" id="GO:0016301">
    <property type="term" value="F:kinase activity"/>
    <property type="evidence" value="ECO:0007669"/>
    <property type="project" value="UniProtKB-KW"/>
</dbReference>
<gene>
    <name evidence="24" type="primary">ptsI</name>
    <name evidence="24" type="ORF">ERS852381_01111</name>
</gene>
<dbReference type="Pfam" id="PF02896">
    <property type="entry name" value="PEP-utilizers_C"/>
    <property type="match status" value="1"/>
</dbReference>
<feature type="binding site" evidence="19">
    <location>
        <position position="464"/>
    </location>
    <ligand>
        <name>phosphoenolpyruvate</name>
        <dbReference type="ChEBI" id="CHEBI:58702"/>
    </ligand>
</feature>
<evidence type="ECO:0000256" key="1">
    <source>
        <dbReference type="ARBA" id="ARBA00000683"/>
    </source>
</evidence>
<protein>
    <recommendedName>
        <fullName evidence="7 17">Phosphoenolpyruvate-protein phosphotransferase</fullName>
        <ecNumber evidence="6 17">2.7.3.9</ecNumber>
    </recommendedName>
    <alternativeName>
        <fullName evidence="16 17">Phosphotransferase system, enzyme I</fullName>
    </alternativeName>
</protein>
<comment type="similarity">
    <text evidence="5 17">Belongs to the PEP-utilizing enzyme family.</text>
</comment>
<evidence type="ECO:0000256" key="3">
    <source>
        <dbReference type="ARBA" id="ARBA00002728"/>
    </source>
</evidence>
<keyword evidence="13 17" id="KW-0479">Metal-binding</keyword>
<keyword evidence="11 17" id="KW-0808">Transferase</keyword>
<evidence type="ECO:0000313" key="25">
    <source>
        <dbReference type="Proteomes" id="UP000095468"/>
    </source>
</evidence>
<feature type="domain" description="Phosphotransferase system enzyme I N-terminal" evidence="23">
    <location>
        <begin position="5"/>
        <end position="125"/>
    </location>
</feature>
<dbReference type="EMBL" id="CYYP01000008">
    <property type="protein sequence ID" value="CUO13525.1"/>
    <property type="molecule type" value="Genomic_DNA"/>
</dbReference>
<dbReference type="PIRSF" id="PIRSF000732">
    <property type="entry name" value="PTS_enzyme_I"/>
    <property type="match status" value="1"/>
</dbReference>
<feature type="binding site" evidence="19">
    <location>
        <begin position="453"/>
        <end position="454"/>
    </location>
    <ligand>
        <name>phosphoenolpyruvate</name>
        <dbReference type="ChEBI" id="CHEBI:58702"/>
    </ligand>
</feature>
<dbReference type="PANTHER" id="PTHR46244">
    <property type="entry name" value="PHOSPHOENOLPYRUVATE-PROTEIN PHOSPHOTRANSFERASE"/>
    <property type="match status" value="1"/>
</dbReference>
<feature type="binding site" evidence="19">
    <location>
        <position position="295"/>
    </location>
    <ligand>
        <name>phosphoenolpyruvate</name>
        <dbReference type="ChEBI" id="CHEBI:58702"/>
    </ligand>
</feature>
<keyword evidence="10 17" id="KW-0762">Sugar transport</keyword>
<evidence type="ECO:0000256" key="10">
    <source>
        <dbReference type="ARBA" id="ARBA00022597"/>
    </source>
</evidence>
<evidence type="ECO:0000256" key="9">
    <source>
        <dbReference type="ARBA" id="ARBA00022490"/>
    </source>
</evidence>
<dbReference type="SUPFAM" id="SSF47831">
    <property type="entry name" value="Enzyme I of the PEP:sugar phosphotransferase system HPr-binding (sub)domain"/>
    <property type="match status" value="1"/>
</dbReference>
<evidence type="ECO:0000259" key="21">
    <source>
        <dbReference type="Pfam" id="PF00391"/>
    </source>
</evidence>
<dbReference type="InterPro" id="IPR050499">
    <property type="entry name" value="PEP-utilizing_PTS_enzyme"/>
</dbReference>
<evidence type="ECO:0000256" key="14">
    <source>
        <dbReference type="ARBA" id="ARBA00022777"/>
    </source>
</evidence>
<keyword evidence="12 17" id="KW-0598">Phosphotransferase system</keyword>
<dbReference type="InterPro" id="IPR008731">
    <property type="entry name" value="PTS_EIN"/>
</dbReference>
<evidence type="ECO:0000256" key="16">
    <source>
        <dbReference type="ARBA" id="ARBA00033235"/>
    </source>
</evidence>
<feature type="domain" description="PEP-utilising enzyme mobile" evidence="21">
    <location>
        <begin position="151"/>
        <end position="224"/>
    </location>
</feature>
<dbReference type="InterPro" id="IPR006318">
    <property type="entry name" value="PTS_EI-like"/>
</dbReference>
<proteinExistence type="inferred from homology"/>
<dbReference type="InterPro" id="IPR018274">
    <property type="entry name" value="PEP_util_AS"/>
</dbReference>
<dbReference type="Pfam" id="PF05524">
    <property type="entry name" value="PEP-utilisers_N"/>
    <property type="match status" value="1"/>
</dbReference>
<evidence type="ECO:0000256" key="5">
    <source>
        <dbReference type="ARBA" id="ARBA00007837"/>
    </source>
</evidence>
<dbReference type="InterPro" id="IPR036637">
    <property type="entry name" value="Phosphohistidine_dom_sf"/>
</dbReference>
<comment type="cofactor">
    <cofactor evidence="2 17 20">
        <name>Mg(2+)</name>
        <dbReference type="ChEBI" id="CHEBI:18420"/>
    </cofactor>
</comment>
<reference evidence="24 25" key="1">
    <citation type="submission" date="2015-09" db="EMBL/GenBank/DDBJ databases">
        <authorList>
            <consortium name="Pathogen Informatics"/>
        </authorList>
    </citation>
    <scope>NUCLEOTIDE SEQUENCE [LARGE SCALE GENOMIC DNA]</scope>
    <source>
        <strain evidence="24 25">2789STDY5608823</strain>
    </source>
</reference>
<feature type="active site" description="Tele-phosphohistidine intermediate" evidence="18">
    <location>
        <position position="188"/>
    </location>
</feature>
<keyword evidence="9 17" id="KW-0963">Cytoplasm</keyword>
<evidence type="ECO:0000256" key="7">
    <source>
        <dbReference type="ARBA" id="ARBA00016544"/>
    </source>
</evidence>
<dbReference type="InterPro" id="IPR040442">
    <property type="entry name" value="Pyrv_kinase-like_dom_sf"/>
</dbReference>
<dbReference type="GO" id="GO:0005737">
    <property type="term" value="C:cytoplasm"/>
    <property type="evidence" value="ECO:0007669"/>
    <property type="project" value="UniProtKB-SubCell"/>
</dbReference>
<dbReference type="SUPFAM" id="SSF51621">
    <property type="entry name" value="Phosphoenolpyruvate/pyruvate domain"/>
    <property type="match status" value="1"/>
</dbReference>
<sequence>MGMYQGVNASEGIGIGTVMVAVDPDLTFEPHEVADSAAEKERYQSALSVFCEKTQAQADHMKETVGEAEAEIMSGHIVLAQDPGMTDAINAAIDGGTCAEQALMDTSTMFENMFLSMDDEMFRLRAADIADIRTGILAELLGKEVVDLSVLPENTVVVVHDLTPSMTATIDKAHVAGIVTETGGRTSHSAIIARALEIPAVLSVSNSCTALRNGMTVVVDGGKGIVEADPDEETLAAYTAKAEAFAAEKAALEAFRGKPSVTADGIKKIIACNIGNPDDVPNALDHDAEAIGLFRSEFLFMDSAELPSEEEQFNAYRKVASALKGAPVIIRTLDVGGDKEIPYLHMVKEDNPFMGFRAVRYCLANPDQYKVQLRALLRASAFGDVKIMIPLVTCVEEVLAVKELVEQCKAELTEEGRKFNENIEVGIMVETPAASLLADRLAEVADFFSIGTNDLIGYTMCADRGNDTISNLYQVYYPAVLRSLKNIIESGVKAGIMVGMCGEAAADPLLEPLLISWGLEEFSMSAPSILRARKTISQWTKAECDELAEKALACNTAAEVKALLESAAR</sequence>
<keyword evidence="8 17" id="KW-0813">Transport</keyword>
<dbReference type="Gene3D" id="3.20.20.60">
    <property type="entry name" value="Phosphoenolpyruvate-binding domains"/>
    <property type="match status" value="1"/>
</dbReference>
<dbReference type="InterPro" id="IPR008279">
    <property type="entry name" value="PEP-util_enz_mobile_dom"/>
</dbReference>
<dbReference type="SUPFAM" id="SSF52009">
    <property type="entry name" value="Phosphohistidine domain"/>
    <property type="match status" value="1"/>
</dbReference>
<evidence type="ECO:0000259" key="23">
    <source>
        <dbReference type="Pfam" id="PF05524"/>
    </source>
</evidence>
<feature type="binding site" evidence="20">
    <location>
        <position position="430"/>
    </location>
    <ligand>
        <name>Mg(2+)</name>
        <dbReference type="ChEBI" id="CHEBI:18420"/>
    </ligand>
</feature>
<dbReference type="Gene3D" id="1.10.274.10">
    <property type="entry name" value="PtsI, HPr-binding domain"/>
    <property type="match status" value="1"/>
</dbReference>
<dbReference type="NCBIfam" id="TIGR01417">
    <property type="entry name" value="PTS_I_fam"/>
    <property type="match status" value="1"/>
</dbReference>
<evidence type="ECO:0000256" key="20">
    <source>
        <dbReference type="PIRSR" id="PIRSR000732-3"/>
    </source>
</evidence>
<evidence type="ECO:0000256" key="6">
    <source>
        <dbReference type="ARBA" id="ARBA00012232"/>
    </source>
</evidence>
<dbReference type="PRINTS" id="PR01736">
    <property type="entry name" value="PHPHTRNFRASE"/>
</dbReference>
<comment type="function">
    <text evidence="3 17">General (non sugar-specific) component of the phosphoenolpyruvate-dependent sugar phosphotransferase system (sugar PTS). This major carbohydrate active-transport system catalyzes the phosphorylation of incoming sugar substrates concomitantly with their translocation across the cell membrane. Enzyme I transfers the phosphoryl group from phosphoenolpyruvate (PEP) to the phosphoryl carrier protein (HPr).</text>
</comment>
<dbReference type="Pfam" id="PF00391">
    <property type="entry name" value="PEP-utilizers"/>
    <property type="match status" value="1"/>
</dbReference>
<evidence type="ECO:0000256" key="17">
    <source>
        <dbReference type="PIRNR" id="PIRNR000732"/>
    </source>
</evidence>
<feature type="binding site" evidence="19">
    <location>
        <position position="331"/>
    </location>
    <ligand>
        <name>phosphoenolpyruvate</name>
        <dbReference type="ChEBI" id="CHEBI:58702"/>
    </ligand>
</feature>
<dbReference type="InterPro" id="IPR024692">
    <property type="entry name" value="PTS_EI"/>
</dbReference>
<evidence type="ECO:0000256" key="18">
    <source>
        <dbReference type="PIRSR" id="PIRSR000732-1"/>
    </source>
</evidence>
<name>A0A174CP87_9ACTN</name>
<evidence type="ECO:0000256" key="8">
    <source>
        <dbReference type="ARBA" id="ARBA00022448"/>
    </source>
</evidence>
<keyword evidence="24" id="KW-0670">Pyruvate</keyword>
<evidence type="ECO:0000256" key="11">
    <source>
        <dbReference type="ARBA" id="ARBA00022679"/>
    </source>
</evidence>
<dbReference type="GO" id="GO:0008965">
    <property type="term" value="F:phosphoenolpyruvate-protein phosphotransferase activity"/>
    <property type="evidence" value="ECO:0007669"/>
    <property type="project" value="UniProtKB-EC"/>
</dbReference>
<evidence type="ECO:0000256" key="15">
    <source>
        <dbReference type="ARBA" id="ARBA00022842"/>
    </source>
</evidence>
<dbReference type="EC" id="2.7.3.9" evidence="6 17"/>
<dbReference type="InterPro" id="IPR015813">
    <property type="entry name" value="Pyrv/PenolPyrv_kinase-like_dom"/>
</dbReference>
<dbReference type="InterPro" id="IPR000121">
    <property type="entry name" value="PEP_util_C"/>
</dbReference>
<dbReference type="GO" id="GO:0046872">
    <property type="term" value="F:metal ion binding"/>
    <property type="evidence" value="ECO:0007669"/>
    <property type="project" value="UniProtKB-KW"/>
</dbReference>
<comment type="catalytic activity">
    <reaction evidence="1 17">
        <text>L-histidyl-[protein] + phosphoenolpyruvate = N(pros)-phospho-L-histidyl-[protein] + pyruvate</text>
        <dbReference type="Rhea" id="RHEA:23880"/>
        <dbReference type="Rhea" id="RHEA-COMP:9745"/>
        <dbReference type="Rhea" id="RHEA-COMP:9746"/>
        <dbReference type="ChEBI" id="CHEBI:15361"/>
        <dbReference type="ChEBI" id="CHEBI:29979"/>
        <dbReference type="ChEBI" id="CHEBI:58702"/>
        <dbReference type="ChEBI" id="CHEBI:64837"/>
        <dbReference type="EC" id="2.7.3.9"/>
    </reaction>
</comment>
<feature type="domain" description="PEP-utilising enzyme C-terminal" evidence="22">
    <location>
        <begin position="250"/>
        <end position="538"/>
    </location>
</feature>